<feature type="region of interest" description="Disordered" evidence="5">
    <location>
        <begin position="1"/>
        <end position="21"/>
    </location>
</feature>
<keyword evidence="4 6" id="KW-0472">Membrane</keyword>
<dbReference type="InterPro" id="IPR011701">
    <property type="entry name" value="MFS"/>
</dbReference>
<feature type="transmembrane region" description="Helical" evidence="6">
    <location>
        <begin position="91"/>
        <end position="113"/>
    </location>
</feature>
<comment type="caution">
    <text evidence="8">The sequence shown here is derived from an EMBL/GenBank/DDBJ whole genome shotgun (WGS) entry which is preliminary data.</text>
</comment>
<dbReference type="InterPro" id="IPR020846">
    <property type="entry name" value="MFS_dom"/>
</dbReference>
<dbReference type="PANTHER" id="PTHR23501:SF197">
    <property type="entry name" value="COMD"/>
    <property type="match status" value="1"/>
</dbReference>
<dbReference type="PANTHER" id="PTHR23501">
    <property type="entry name" value="MAJOR FACILITATOR SUPERFAMILY"/>
    <property type="match status" value="1"/>
</dbReference>
<feature type="transmembrane region" description="Helical" evidence="6">
    <location>
        <begin position="133"/>
        <end position="158"/>
    </location>
</feature>
<evidence type="ECO:0000313" key="9">
    <source>
        <dbReference type="Proteomes" id="UP001387100"/>
    </source>
</evidence>
<feature type="transmembrane region" description="Helical" evidence="6">
    <location>
        <begin position="306"/>
        <end position="326"/>
    </location>
</feature>
<feature type="transmembrane region" description="Helical" evidence="6">
    <location>
        <begin position="238"/>
        <end position="262"/>
    </location>
</feature>
<keyword evidence="9" id="KW-1185">Reference proteome</keyword>
<feature type="transmembrane region" description="Helical" evidence="6">
    <location>
        <begin position="191"/>
        <end position="209"/>
    </location>
</feature>
<feature type="compositionally biased region" description="Pro residues" evidence="5">
    <location>
        <begin position="1"/>
        <end position="11"/>
    </location>
</feature>
<dbReference type="RefSeq" id="WP_339575335.1">
    <property type="nucleotide sequence ID" value="NZ_JBBIAA010000013.1"/>
</dbReference>
<feature type="transmembrane region" description="Helical" evidence="6">
    <location>
        <begin position="369"/>
        <end position="392"/>
    </location>
</feature>
<evidence type="ECO:0000259" key="7">
    <source>
        <dbReference type="PROSITE" id="PS50850"/>
    </source>
</evidence>
<evidence type="ECO:0000256" key="3">
    <source>
        <dbReference type="ARBA" id="ARBA00022989"/>
    </source>
</evidence>
<feature type="transmembrane region" description="Helical" evidence="6">
    <location>
        <begin position="404"/>
        <end position="427"/>
    </location>
</feature>
<keyword evidence="3 6" id="KW-1133">Transmembrane helix</keyword>
<dbReference type="PROSITE" id="PS50850">
    <property type="entry name" value="MFS"/>
    <property type="match status" value="1"/>
</dbReference>
<evidence type="ECO:0000256" key="4">
    <source>
        <dbReference type="ARBA" id="ARBA00023136"/>
    </source>
</evidence>
<evidence type="ECO:0000256" key="5">
    <source>
        <dbReference type="SAM" id="MobiDB-lite"/>
    </source>
</evidence>
<sequence>MKDATAPPPAGPTGGAHPAASPREARSVLAGVLVATLLVSLDLLAVAAAVPELALDLELERAVALPVGASVLGVALAVPAAARACARGPRAWLLALAAVLLVVGGVAVALAPVPDGAAGDDPGSLLAVGLGRLVQGLGAGGLVVGAGSALATTVPAALQVRVQAALVLVTGAGAVLGALVGGVLAGVPGGWRAVPLLAPALAVVALVLLRPVRSRPVAAAPPAPAAGPSSWSVLRHRVVLLGAVVGGAVGAVAVLALVQASLLLALEQPLPRGLLLAAGVLAGLAGVVGATTAIARVGRRPHLAQVGTAGAVVAAVGVLGLAWLVGPGRPASVVPLVLVGLGLGAVVQGTGLVVSVLCPEGAEREAAAALGAARRIGGVVGAVVVLLVPLLGSVDGVGPTPQGVLTPVVGVGGALLLLALVPVLGVLPRRGDVRHPARP</sequence>
<dbReference type="EMBL" id="JBBIAA010000013">
    <property type="protein sequence ID" value="MEJ5945951.1"/>
    <property type="molecule type" value="Genomic_DNA"/>
</dbReference>
<feature type="transmembrane region" description="Helical" evidence="6">
    <location>
        <begin position="332"/>
        <end position="357"/>
    </location>
</feature>
<organism evidence="8 9">
    <name type="scientific">Pseudokineococcus basanitobsidens</name>
    <dbReference type="NCBI Taxonomy" id="1926649"/>
    <lineage>
        <taxon>Bacteria</taxon>
        <taxon>Bacillati</taxon>
        <taxon>Actinomycetota</taxon>
        <taxon>Actinomycetes</taxon>
        <taxon>Kineosporiales</taxon>
        <taxon>Kineosporiaceae</taxon>
        <taxon>Pseudokineococcus</taxon>
    </lineage>
</organism>
<comment type="subcellular location">
    <subcellularLocation>
        <location evidence="1">Cell membrane</location>
        <topology evidence="1">Multi-pass membrane protein</topology>
    </subcellularLocation>
</comment>
<evidence type="ECO:0000256" key="1">
    <source>
        <dbReference type="ARBA" id="ARBA00004651"/>
    </source>
</evidence>
<reference evidence="8 9" key="1">
    <citation type="journal article" date="2017" name="Int. J. Syst. Evol. Microbiol.">
        <title>Pseudokineococcus basanitobsidens sp. nov., isolated from volcanic rock.</title>
        <authorList>
            <person name="Lee D.W."/>
            <person name="Park M.Y."/>
            <person name="Kim J.J."/>
            <person name="Kim B.S."/>
        </authorList>
    </citation>
    <scope>NUCLEOTIDE SEQUENCE [LARGE SCALE GENOMIC DNA]</scope>
    <source>
        <strain evidence="8 9">DSM 103726</strain>
    </source>
</reference>
<name>A0ABU8RLM6_9ACTN</name>
<dbReference type="Pfam" id="PF07690">
    <property type="entry name" value="MFS_1"/>
    <property type="match status" value="1"/>
</dbReference>
<feature type="transmembrane region" description="Helical" evidence="6">
    <location>
        <begin position="62"/>
        <end position="82"/>
    </location>
</feature>
<dbReference type="Gene3D" id="1.20.1250.20">
    <property type="entry name" value="MFS general substrate transporter like domains"/>
    <property type="match status" value="1"/>
</dbReference>
<feature type="transmembrane region" description="Helical" evidence="6">
    <location>
        <begin position="28"/>
        <end position="50"/>
    </location>
</feature>
<proteinExistence type="predicted"/>
<accession>A0ABU8RLM6</accession>
<dbReference type="InterPro" id="IPR036259">
    <property type="entry name" value="MFS_trans_sf"/>
</dbReference>
<feature type="transmembrane region" description="Helical" evidence="6">
    <location>
        <begin position="274"/>
        <end position="294"/>
    </location>
</feature>
<feature type="domain" description="Major facilitator superfamily (MFS) profile" evidence="7">
    <location>
        <begin position="28"/>
        <end position="431"/>
    </location>
</feature>
<feature type="transmembrane region" description="Helical" evidence="6">
    <location>
        <begin position="165"/>
        <end position="185"/>
    </location>
</feature>
<gene>
    <name evidence="8" type="ORF">WDZ17_11685</name>
</gene>
<dbReference type="SUPFAM" id="SSF103473">
    <property type="entry name" value="MFS general substrate transporter"/>
    <property type="match status" value="1"/>
</dbReference>
<keyword evidence="2 6" id="KW-0812">Transmembrane</keyword>
<evidence type="ECO:0000313" key="8">
    <source>
        <dbReference type="EMBL" id="MEJ5945951.1"/>
    </source>
</evidence>
<protein>
    <submittedName>
        <fullName evidence="8">MFS transporter</fullName>
    </submittedName>
</protein>
<dbReference type="Proteomes" id="UP001387100">
    <property type="component" value="Unassembled WGS sequence"/>
</dbReference>
<evidence type="ECO:0000256" key="6">
    <source>
        <dbReference type="SAM" id="Phobius"/>
    </source>
</evidence>
<evidence type="ECO:0000256" key="2">
    <source>
        <dbReference type="ARBA" id="ARBA00022692"/>
    </source>
</evidence>